<comment type="caution">
    <text evidence="2">The sequence shown here is derived from an EMBL/GenBank/DDBJ whole genome shotgun (WGS) entry which is preliminary data.</text>
</comment>
<sequence>MTALYAYCGAAVLFVLCLVWWVGRRWRSGWSALLVLLAAALLLTPAYPREGVDTVAPALIVAGFQLATEGVEAAEHAIRPLMFTSALAAVLALLLGFTLLRKRKSASEATARPSVSPPAEPL</sequence>
<feature type="transmembrane region" description="Helical" evidence="1">
    <location>
        <begin position="30"/>
        <end position="47"/>
    </location>
</feature>
<reference evidence="2 3" key="1">
    <citation type="submission" date="2018-01" db="EMBL/GenBank/DDBJ databases">
        <title>The draft genome sequence of Halioglobus lutimaris HF004.</title>
        <authorList>
            <person name="Du Z.-J."/>
            <person name="Shi M.-J."/>
        </authorList>
    </citation>
    <scope>NUCLEOTIDE SEQUENCE [LARGE SCALE GENOMIC DNA]</scope>
    <source>
        <strain evidence="2 3">HF004</strain>
    </source>
</reference>
<dbReference type="Proteomes" id="UP000235005">
    <property type="component" value="Unassembled WGS sequence"/>
</dbReference>
<organism evidence="2 3">
    <name type="scientific">Pseudohalioglobus lutimaris</name>
    <dbReference type="NCBI Taxonomy" id="1737061"/>
    <lineage>
        <taxon>Bacteria</taxon>
        <taxon>Pseudomonadati</taxon>
        <taxon>Pseudomonadota</taxon>
        <taxon>Gammaproteobacteria</taxon>
        <taxon>Cellvibrionales</taxon>
        <taxon>Halieaceae</taxon>
        <taxon>Pseudohalioglobus</taxon>
    </lineage>
</organism>
<name>A0A2N5X4R4_9GAMM</name>
<accession>A0A2N5X4R4</accession>
<evidence type="ECO:0000256" key="1">
    <source>
        <dbReference type="SAM" id="Phobius"/>
    </source>
</evidence>
<dbReference type="AlphaFoldDB" id="A0A2N5X4R4"/>
<dbReference type="EMBL" id="PKUS01000007">
    <property type="protein sequence ID" value="PLW69476.1"/>
    <property type="molecule type" value="Genomic_DNA"/>
</dbReference>
<evidence type="ECO:0000313" key="3">
    <source>
        <dbReference type="Proteomes" id="UP000235005"/>
    </source>
</evidence>
<keyword evidence="1" id="KW-0472">Membrane</keyword>
<keyword evidence="1" id="KW-1133">Transmembrane helix</keyword>
<gene>
    <name evidence="2" type="ORF">C0039_08105</name>
</gene>
<evidence type="ECO:0000313" key="2">
    <source>
        <dbReference type="EMBL" id="PLW69476.1"/>
    </source>
</evidence>
<keyword evidence="1" id="KW-0812">Transmembrane</keyword>
<feature type="transmembrane region" description="Helical" evidence="1">
    <location>
        <begin position="81"/>
        <end position="100"/>
    </location>
</feature>
<keyword evidence="3" id="KW-1185">Reference proteome</keyword>
<feature type="transmembrane region" description="Helical" evidence="1">
    <location>
        <begin position="6"/>
        <end position="23"/>
    </location>
</feature>
<proteinExistence type="predicted"/>
<protein>
    <submittedName>
        <fullName evidence="2">Uncharacterized protein</fullName>
    </submittedName>
</protein>